<protein>
    <submittedName>
        <fullName evidence="1">Uncharacterized protein</fullName>
    </submittedName>
</protein>
<organism evidence="1">
    <name type="scientific">Streptomyces rimosus</name>
    <dbReference type="NCBI Taxonomy" id="1927"/>
    <lineage>
        <taxon>Bacteria</taxon>
        <taxon>Bacillati</taxon>
        <taxon>Actinomycetota</taxon>
        <taxon>Actinomycetes</taxon>
        <taxon>Kitasatosporales</taxon>
        <taxon>Streptomycetaceae</taxon>
        <taxon>Streptomyces</taxon>
    </lineage>
</organism>
<geneLocation type="plasmid" evidence="1">
    <name>unnamed</name>
</geneLocation>
<dbReference type="RefSeq" id="WP_003984107.1">
    <property type="nucleotide sequence ID" value="NZ_CP025552.1"/>
</dbReference>
<reference evidence="1" key="1">
    <citation type="submission" date="2021-06" db="EMBL/GenBank/DDBJ databases">
        <authorList>
            <person name="Tome M."/>
            <person name="Jakse J."/>
            <person name="Slemc L."/>
            <person name="Garcia A.R."/>
            <person name="Petkovic H."/>
        </authorList>
    </citation>
    <scope>NUCLEOTIDE SEQUENCE</scope>
    <source>
        <plasmid evidence="1">unnamed</plasmid>
    </source>
</reference>
<sequence length="134" mass="14969">MDPELPDDAWDDEDEDDELPCLIDCDECGKITVVTDPSAVYPQAPERNGKRMVMVCSSACFDAIHERFRPPTPPEEQWAIAIARTVWDHPGEHLTPQRLRELTGLSPEQVSAGAEYLRKRLESESGPGGRTPPK</sequence>
<gene>
    <name evidence="1" type="ORF">M4018_083590</name>
</gene>
<accession>A0A8F7KUJ4</accession>
<proteinExistence type="predicted"/>
<dbReference type="GeneID" id="66860513"/>
<dbReference type="AlphaFoldDB" id="A0A8F7KUJ4"/>
<dbReference type="EMBL" id="MZ502218">
    <property type="protein sequence ID" value="QXV92158.1"/>
    <property type="molecule type" value="Genomic_DNA"/>
</dbReference>
<keyword evidence="1" id="KW-0614">Plasmid</keyword>
<name>A0A8F7KUJ4_STRRM</name>
<evidence type="ECO:0000313" key="1">
    <source>
        <dbReference type="EMBL" id="QXV92158.1"/>
    </source>
</evidence>